<name>A0A9N8W991_9GLOM</name>
<evidence type="ECO:0000256" key="2">
    <source>
        <dbReference type="SAM" id="MobiDB-lite"/>
    </source>
</evidence>
<evidence type="ECO:0000259" key="3">
    <source>
        <dbReference type="Pfam" id="PF01167"/>
    </source>
</evidence>
<dbReference type="SUPFAM" id="SSF54518">
    <property type="entry name" value="Tubby C-terminal domain-like"/>
    <property type="match status" value="1"/>
</dbReference>
<dbReference type="PRINTS" id="PR01573">
    <property type="entry name" value="SUPERTUBBY"/>
</dbReference>
<dbReference type="GO" id="GO:0005929">
    <property type="term" value="C:cilium"/>
    <property type="evidence" value="ECO:0007669"/>
    <property type="project" value="TreeGrafter"/>
</dbReference>
<accession>A0A9N8W991</accession>
<feature type="compositionally biased region" description="Acidic residues" evidence="2">
    <location>
        <begin position="86"/>
        <end position="100"/>
    </location>
</feature>
<feature type="compositionally biased region" description="Low complexity" evidence="2">
    <location>
        <begin position="28"/>
        <end position="37"/>
    </location>
</feature>
<feature type="compositionally biased region" description="Polar residues" evidence="2">
    <location>
        <begin position="15"/>
        <end position="27"/>
    </location>
</feature>
<proteinExistence type="inferred from homology"/>
<dbReference type="Proteomes" id="UP000789831">
    <property type="component" value="Unassembled WGS sequence"/>
</dbReference>
<dbReference type="PANTHER" id="PTHR16517:SF7">
    <property type="entry name" value="PROTEIN KING TUBBY"/>
    <property type="match status" value="1"/>
</dbReference>
<gene>
    <name evidence="4" type="ORF">AGERDE_LOCUS3249</name>
</gene>
<feature type="region of interest" description="Disordered" evidence="2">
    <location>
        <begin position="1"/>
        <end position="127"/>
    </location>
</feature>
<evidence type="ECO:0000313" key="4">
    <source>
        <dbReference type="EMBL" id="CAG8481360.1"/>
    </source>
</evidence>
<protein>
    <submittedName>
        <fullName evidence="4">12928_t:CDS:1</fullName>
    </submittedName>
</protein>
<feature type="domain" description="Tubby C-terminal" evidence="3">
    <location>
        <begin position="263"/>
        <end position="404"/>
    </location>
</feature>
<comment type="caution">
    <text evidence="4">The sequence shown here is derived from an EMBL/GenBank/DDBJ whole genome shotgun (WGS) entry which is preliminary data.</text>
</comment>
<dbReference type="Gene3D" id="3.20.90.10">
    <property type="entry name" value="Tubby Protein, Chain A"/>
    <property type="match status" value="1"/>
</dbReference>
<dbReference type="PANTHER" id="PTHR16517">
    <property type="entry name" value="TUBBY-RELATED"/>
    <property type="match status" value="1"/>
</dbReference>
<feature type="domain" description="Tubby C-terminal" evidence="3">
    <location>
        <begin position="176"/>
        <end position="257"/>
    </location>
</feature>
<sequence length="410" mass="45980">MEANKSLLDEIFAPDTTNNNNNDHIQVSSSSSSASTSRPTTENESRLRNGRSKSTRLQIPAEDNELSPTIISSIPNLSPENFGNEESSDENSDLSDDESESSSPTNNYGLNSLSIASPPNGSSSRMASSILEQPIAPAEQMRAIVVNRPTAQMIENFRLPNPSESMKDEEILDFVMKPVPQGQKVLCKITRIKDGFGKFYPQYELFVEDLTDQTRTFMLAARKRKKSKSSHYVITTDRLSASNTIKHIIGKVRNPFKREQNVPDIPLREELGAVVYDPNILGFKGPRKMTVLLTGMTKTGERPEFRPKTEEETLIGKFKSGSHRDILVLHNKSPQWNEETQSYVLNFSGRVTLASVKNFQIVHDNDLDYIIMQFGRVSDDTFTMDFMYPMCLLQAFAIALSSFDAKLACE</sequence>
<dbReference type="GO" id="GO:0061512">
    <property type="term" value="P:protein localization to cilium"/>
    <property type="evidence" value="ECO:0007669"/>
    <property type="project" value="TreeGrafter"/>
</dbReference>
<reference evidence="4" key="1">
    <citation type="submission" date="2021-06" db="EMBL/GenBank/DDBJ databases">
        <authorList>
            <person name="Kallberg Y."/>
            <person name="Tangrot J."/>
            <person name="Rosling A."/>
        </authorList>
    </citation>
    <scope>NUCLEOTIDE SEQUENCE</scope>
    <source>
        <strain evidence="4">MT106</strain>
    </source>
</reference>
<feature type="compositionally biased region" description="Polar residues" evidence="2">
    <location>
        <begin position="104"/>
        <end position="127"/>
    </location>
</feature>
<dbReference type="AlphaFoldDB" id="A0A9N8W991"/>
<comment type="similarity">
    <text evidence="1">Belongs to the TUB family.</text>
</comment>
<dbReference type="Pfam" id="PF01167">
    <property type="entry name" value="Tub"/>
    <property type="match status" value="2"/>
</dbReference>
<dbReference type="EMBL" id="CAJVPL010000308">
    <property type="protein sequence ID" value="CAG8481360.1"/>
    <property type="molecule type" value="Genomic_DNA"/>
</dbReference>
<feature type="compositionally biased region" description="Polar residues" evidence="2">
    <location>
        <begin position="66"/>
        <end position="81"/>
    </location>
</feature>
<keyword evidence="5" id="KW-1185">Reference proteome</keyword>
<dbReference type="InterPro" id="IPR000007">
    <property type="entry name" value="Tubby_C"/>
</dbReference>
<evidence type="ECO:0000313" key="5">
    <source>
        <dbReference type="Proteomes" id="UP000789831"/>
    </source>
</evidence>
<dbReference type="InterPro" id="IPR025659">
    <property type="entry name" value="Tubby-like_C"/>
</dbReference>
<organism evidence="4 5">
    <name type="scientific">Ambispora gerdemannii</name>
    <dbReference type="NCBI Taxonomy" id="144530"/>
    <lineage>
        <taxon>Eukaryota</taxon>
        <taxon>Fungi</taxon>
        <taxon>Fungi incertae sedis</taxon>
        <taxon>Mucoromycota</taxon>
        <taxon>Glomeromycotina</taxon>
        <taxon>Glomeromycetes</taxon>
        <taxon>Archaeosporales</taxon>
        <taxon>Ambisporaceae</taxon>
        <taxon>Ambispora</taxon>
    </lineage>
</organism>
<dbReference type="OrthoDB" id="8775810at2759"/>
<evidence type="ECO:0000256" key="1">
    <source>
        <dbReference type="ARBA" id="ARBA00007129"/>
    </source>
</evidence>